<evidence type="ECO:0000256" key="3">
    <source>
        <dbReference type="ARBA" id="ARBA00024363"/>
    </source>
</evidence>
<dbReference type="SMART" id="SM00382">
    <property type="entry name" value="AAA"/>
    <property type="match status" value="1"/>
</dbReference>
<evidence type="ECO:0000259" key="5">
    <source>
        <dbReference type="PROSITE" id="PS50893"/>
    </source>
</evidence>
<dbReference type="EMBL" id="JAAGWQ010000291">
    <property type="protein sequence ID" value="KAF5657284.1"/>
    <property type="molecule type" value="Genomic_DNA"/>
</dbReference>
<feature type="chain" id="PRO_5034463160" evidence="4">
    <location>
        <begin position="26"/>
        <end position="564"/>
    </location>
</feature>
<dbReference type="PANTHER" id="PTHR24221">
    <property type="entry name" value="ATP-BINDING CASSETTE SUB-FAMILY B"/>
    <property type="match status" value="1"/>
</dbReference>
<keyword evidence="7" id="KW-1185">Reference proteome</keyword>
<name>A0A8H5SUS0_FUSHE</name>
<dbReference type="AlphaFoldDB" id="A0A8H5SUS0"/>
<evidence type="ECO:0000313" key="6">
    <source>
        <dbReference type="EMBL" id="KAF5657284.1"/>
    </source>
</evidence>
<dbReference type="InterPro" id="IPR027417">
    <property type="entry name" value="P-loop_NTPase"/>
</dbReference>
<evidence type="ECO:0000256" key="4">
    <source>
        <dbReference type="SAM" id="SignalP"/>
    </source>
</evidence>
<dbReference type="InterPro" id="IPR003593">
    <property type="entry name" value="AAA+_ATPase"/>
</dbReference>
<dbReference type="InterPro" id="IPR003439">
    <property type="entry name" value="ABC_transporter-like_ATP-bd"/>
</dbReference>
<keyword evidence="4" id="KW-0732">Signal</keyword>
<evidence type="ECO:0000313" key="7">
    <source>
        <dbReference type="Proteomes" id="UP000567885"/>
    </source>
</evidence>
<dbReference type="PANTHER" id="PTHR24221:SF654">
    <property type="entry name" value="ATP-BINDING CASSETTE SUB-FAMILY B MEMBER 6"/>
    <property type="match status" value="1"/>
</dbReference>
<dbReference type="PROSITE" id="PS50893">
    <property type="entry name" value="ABC_TRANSPORTER_2"/>
    <property type="match status" value="1"/>
</dbReference>
<dbReference type="SUPFAM" id="SSF52540">
    <property type="entry name" value="P-loop containing nucleoside triphosphate hydrolases"/>
    <property type="match status" value="1"/>
</dbReference>
<dbReference type="Proteomes" id="UP000567885">
    <property type="component" value="Unassembled WGS sequence"/>
</dbReference>
<dbReference type="OrthoDB" id="6500128at2759"/>
<dbReference type="GO" id="GO:0005524">
    <property type="term" value="F:ATP binding"/>
    <property type="evidence" value="ECO:0007669"/>
    <property type="project" value="UniProtKB-KW"/>
</dbReference>
<gene>
    <name evidence="6" type="ORF">FHETE_10507</name>
</gene>
<dbReference type="GO" id="GO:0016887">
    <property type="term" value="F:ATP hydrolysis activity"/>
    <property type="evidence" value="ECO:0007669"/>
    <property type="project" value="InterPro"/>
</dbReference>
<accession>A0A8H5SUS0</accession>
<proteinExistence type="inferred from homology"/>
<comment type="similarity">
    <text evidence="3">Belongs to the ABC transporter superfamily. ABCB family. Heavy Metal importer (TC 3.A.1.210) subfamily.</text>
</comment>
<feature type="signal peptide" evidence="4">
    <location>
        <begin position="1"/>
        <end position="25"/>
    </location>
</feature>
<sequence length="564" mass="63313">MFVIYVVSLLALRFFILPILGSVDGGEDAVRKSDYVSELHLVNVFKELNTILNGLSFLLGYRVQRDVEALLYIITFSHTVASQSHDYDSKDQQKSQELMASAQNMPRMIQNMTMFMTHVFCPISTSIISDLYASRPVGAVVQAALTCYQLLKPTNNILITGYDMLYSSKQQLELKVEWFFENYQELFQCNREQEGAKSIVEDVNNLKDMEVSLDNRRFGMQFINSCDSLNIEVLLTRALGYLPRSSSPNLIGVAYRYFRSSVAPYMGSVYDNTNSPIEQHEKMVDTLMEPVRSWTQDIPGAAEFRLDNAGNIRMEAVGLRNDSRKIFEHLNIDIPLGKTTVIAGSNGQGKTTIMNLIAGRIRCGKGRVLICGQDVRTIKIKSLSDHMYFLSLRTDALEGKTIFEGLQLSNPSASHEEVQDMCKNLDVHDAIEALEGGLSYNHVVQTRLLSAGTKSKLLIARAFLSRRPILLIDEAMAHVDTTGRQKFFKTLESVRSGLTTIIVVQQVYMAMRAAHVIYMPKNREIEQGSPDELNTRGKCVTNTAQVDFYAIEGIGGPKVMAEKI</sequence>
<reference evidence="6 7" key="1">
    <citation type="submission" date="2020-05" db="EMBL/GenBank/DDBJ databases">
        <title>Identification and distribution of gene clusters putatively required for synthesis of sphingolipid metabolism inhibitors in phylogenetically diverse species of the filamentous fungus Fusarium.</title>
        <authorList>
            <person name="Kim H.-S."/>
            <person name="Busman M."/>
            <person name="Brown D.W."/>
            <person name="Divon H."/>
            <person name="Uhlig S."/>
            <person name="Proctor R.H."/>
        </authorList>
    </citation>
    <scope>NUCLEOTIDE SEQUENCE [LARGE SCALE GENOMIC DNA]</scope>
    <source>
        <strain evidence="6 7">NRRL 20693</strain>
    </source>
</reference>
<dbReference type="GO" id="GO:0042626">
    <property type="term" value="F:ATPase-coupled transmembrane transporter activity"/>
    <property type="evidence" value="ECO:0007669"/>
    <property type="project" value="TreeGrafter"/>
</dbReference>
<comment type="caution">
    <text evidence="6">The sequence shown here is derived from an EMBL/GenBank/DDBJ whole genome shotgun (WGS) entry which is preliminary data.</text>
</comment>
<dbReference type="InterPro" id="IPR039421">
    <property type="entry name" value="Type_1_exporter"/>
</dbReference>
<dbReference type="Gene3D" id="3.40.50.300">
    <property type="entry name" value="P-loop containing nucleotide triphosphate hydrolases"/>
    <property type="match status" value="1"/>
</dbReference>
<feature type="domain" description="ABC transporter" evidence="5">
    <location>
        <begin position="312"/>
        <end position="546"/>
    </location>
</feature>
<keyword evidence="2" id="KW-0067">ATP-binding</keyword>
<organism evidence="6 7">
    <name type="scientific">Fusarium heterosporum</name>
    <dbReference type="NCBI Taxonomy" id="42747"/>
    <lineage>
        <taxon>Eukaryota</taxon>
        <taxon>Fungi</taxon>
        <taxon>Dikarya</taxon>
        <taxon>Ascomycota</taxon>
        <taxon>Pezizomycotina</taxon>
        <taxon>Sordariomycetes</taxon>
        <taxon>Hypocreomycetidae</taxon>
        <taxon>Hypocreales</taxon>
        <taxon>Nectriaceae</taxon>
        <taxon>Fusarium</taxon>
        <taxon>Fusarium heterosporum species complex</taxon>
    </lineage>
</organism>
<dbReference type="Pfam" id="PF00005">
    <property type="entry name" value="ABC_tran"/>
    <property type="match status" value="1"/>
</dbReference>
<keyword evidence="1" id="KW-0547">Nucleotide-binding</keyword>
<protein>
    <submittedName>
        <fullName evidence="6">Bacteriocin cleavage export ABC transporter</fullName>
    </submittedName>
</protein>
<evidence type="ECO:0000256" key="2">
    <source>
        <dbReference type="ARBA" id="ARBA00022840"/>
    </source>
</evidence>
<evidence type="ECO:0000256" key="1">
    <source>
        <dbReference type="ARBA" id="ARBA00022741"/>
    </source>
</evidence>